<name>A0A078R9K0_PHOVU</name>
<dbReference type="PROSITE" id="PS50943">
    <property type="entry name" value="HTH_CROC1"/>
    <property type="match status" value="1"/>
</dbReference>
<keyword evidence="1" id="KW-0238">DNA-binding</keyword>
<evidence type="ECO:0000256" key="1">
    <source>
        <dbReference type="ARBA" id="ARBA00023125"/>
    </source>
</evidence>
<gene>
    <name evidence="3" type="ORF">M097_1962</name>
</gene>
<dbReference type="PANTHER" id="PTHR46558">
    <property type="entry name" value="TRACRIPTIONAL REGULATORY PROTEIN-RELATED-RELATED"/>
    <property type="match status" value="1"/>
</dbReference>
<reference evidence="3 4" key="1">
    <citation type="submission" date="2014-04" db="EMBL/GenBank/DDBJ databases">
        <authorList>
            <person name="Sears C."/>
            <person name="Carroll K."/>
            <person name="Sack B.R."/>
            <person name="Qadri F."/>
            <person name="Myers L.L."/>
            <person name="Chung G.-T."/>
            <person name="Escheverria P."/>
            <person name="Fraser C.M."/>
            <person name="Sadzewicz L."/>
            <person name="Shefchek K.A."/>
            <person name="Tallon L."/>
            <person name="Das S.P."/>
            <person name="Daugherty S."/>
            <person name="Mongodin E.F."/>
        </authorList>
    </citation>
    <scope>NUCLEOTIDE SEQUENCE [LARGE SCALE GENOMIC DNA]</scope>
    <source>
        <strain evidence="4">3775 SL(B) 10 (iv)</strain>
    </source>
</reference>
<organism evidence="3 4">
    <name type="scientific">Phocaeicola vulgatus str. 3775 SL</name>
    <name type="common">B</name>
    <name type="synonym">iv</name>
    <dbReference type="NCBI Taxonomy" id="1339350"/>
    <lineage>
        <taxon>Bacteria</taxon>
        <taxon>Pseudomonadati</taxon>
        <taxon>Bacteroidota</taxon>
        <taxon>Bacteroidia</taxon>
        <taxon>Bacteroidales</taxon>
        <taxon>Bacteroidaceae</taxon>
        <taxon>Phocaeicola</taxon>
    </lineage>
</organism>
<proteinExistence type="predicted"/>
<evidence type="ECO:0000259" key="2">
    <source>
        <dbReference type="PROSITE" id="PS50943"/>
    </source>
</evidence>
<dbReference type="PANTHER" id="PTHR46558:SF11">
    <property type="entry name" value="HTH-TYPE TRANSCRIPTIONAL REGULATOR XRE"/>
    <property type="match status" value="1"/>
</dbReference>
<dbReference type="CDD" id="cd00093">
    <property type="entry name" value="HTH_XRE"/>
    <property type="match status" value="1"/>
</dbReference>
<protein>
    <submittedName>
        <fullName evidence="3">Helix-turn-helix family protein</fullName>
    </submittedName>
</protein>
<evidence type="ECO:0000313" key="4">
    <source>
        <dbReference type="Proteomes" id="UP000028134"/>
    </source>
</evidence>
<dbReference type="InterPro" id="IPR001387">
    <property type="entry name" value="Cro/C1-type_HTH"/>
</dbReference>
<dbReference type="RefSeq" id="WP_005938215.1">
    <property type="nucleotide sequence ID" value="NZ_JNHI01000009.1"/>
</dbReference>
<accession>A0A078R9K0</accession>
<dbReference type="InterPro" id="IPR010982">
    <property type="entry name" value="Lambda_DNA-bd_dom_sf"/>
</dbReference>
<dbReference type="GeneID" id="60062863"/>
<dbReference type="SMART" id="SM00530">
    <property type="entry name" value="HTH_XRE"/>
    <property type="match status" value="1"/>
</dbReference>
<dbReference type="PATRIC" id="fig|1339350.3.peg.1888"/>
<feature type="domain" description="HTH cro/C1-type" evidence="2">
    <location>
        <begin position="41"/>
        <end position="94"/>
    </location>
</feature>
<dbReference type="Pfam" id="PF01381">
    <property type="entry name" value="HTH_3"/>
    <property type="match status" value="1"/>
</dbReference>
<evidence type="ECO:0000313" key="3">
    <source>
        <dbReference type="EMBL" id="KDS31316.1"/>
    </source>
</evidence>
<dbReference type="SUPFAM" id="SSF47413">
    <property type="entry name" value="lambda repressor-like DNA-binding domains"/>
    <property type="match status" value="1"/>
</dbReference>
<dbReference type="Gene3D" id="1.10.260.40">
    <property type="entry name" value="lambda repressor-like DNA-binding domains"/>
    <property type="match status" value="1"/>
</dbReference>
<dbReference type="EMBL" id="JNHI01000009">
    <property type="protein sequence ID" value="KDS31316.1"/>
    <property type="molecule type" value="Genomic_DNA"/>
</dbReference>
<dbReference type="GO" id="GO:0003677">
    <property type="term" value="F:DNA binding"/>
    <property type="evidence" value="ECO:0007669"/>
    <property type="project" value="UniProtKB-KW"/>
</dbReference>
<comment type="caution">
    <text evidence="3">The sequence shown here is derived from an EMBL/GenBank/DDBJ whole genome shotgun (WGS) entry which is preliminary data.</text>
</comment>
<dbReference type="Proteomes" id="UP000028134">
    <property type="component" value="Unassembled WGS sequence"/>
</dbReference>
<dbReference type="AlphaFoldDB" id="A0A078R9K0"/>
<sequence>MEAIKFYTLDEVKDKHIGEVGTPHRDKYEAELQSFLIGEAIKKARKSQNMTQEELAQKIGVQRSQVSKIESGRNLTLSTIARVFKAMGMKASLSISGLGSITL</sequence>